<dbReference type="RefSeq" id="WP_091476076.1">
    <property type="nucleotide sequence ID" value="NZ_FOIT01000006.1"/>
</dbReference>
<protein>
    <submittedName>
        <fullName evidence="2">Uncharacterized protein</fullName>
    </submittedName>
</protein>
<accession>A0A662Z696</accession>
<feature type="transmembrane region" description="Helical" evidence="1">
    <location>
        <begin position="43"/>
        <end position="64"/>
    </location>
</feature>
<keyword evidence="1" id="KW-1133">Transmembrane helix</keyword>
<feature type="transmembrane region" description="Helical" evidence="1">
    <location>
        <begin position="17"/>
        <end position="37"/>
    </location>
</feature>
<evidence type="ECO:0000256" key="1">
    <source>
        <dbReference type="SAM" id="Phobius"/>
    </source>
</evidence>
<keyword evidence="3" id="KW-1185">Reference proteome</keyword>
<proteinExistence type="predicted"/>
<dbReference type="Proteomes" id="UP000243605">
    <property type="component" value="Unassembled WGS sequence"/>
</dbReference>
<keyword evidence="1" id="KW-0812">Transmembrane</keyword>
<dbReference type="InterPro" id="IPR048136">
    <property type="entry name" value="STM3941-like"/>
</dbReference>
<dbReference type="EMBL" id="FOIT01000006">
    <property type="protein sequence ID" value="SEW14553.1"/>
    <property type="molecule type" value="Genomic_DNA"/>
</dbReference>
<sequence length="194" mass="21886">MNQLEEVKIKQSKGGQLFIVILGIIMTFVSIFVIFIGINDDNIFMVIVGIIGTLFFGLAFVLLVKSLISKKYVLILNEEGFYDYSSALSTNDTLIPWDQVTRVELVQVTSEVFVALSLKDPELAKHARSKMGNMFARANKRLGYADVLVTTKTAQGYDAEKVGQLMYDYWVTAVGIEEIKNRNETRELKDLDEL</sequence>
<organism evidence="2 3">
    <name type="scientific">Aliicoccus persicus</name>
    <dbReference type="NCBI Taxonomy" id="930138"/>
    <lineage>
        <taxon>Bacteria</taxon>
        <taxon>Bacillati</taxon>
        <taxon>Bacillota</taxon>
        <taxon>Bacilli</taxon>
        <taxon>Bacillales</taxon>
        <taxon>Staphylococcaceae</taxon>
        <taxon>Aliicoccus</taxon>
    </lineage>
</organism>
<gene>
    <name evidence="2" type="ORF">SAMN05192557_1810</name>
</gene>
<dbReference type="AlphaFoldDB" id="A0A662Z696"/>
<dbReference type="OrthoDB" id="2194720at2"/>
<dbReference type="NCBIfam" id="NF041635">
    <property type="entry name" value="STM3941_fam"/>
    <property type="match status" value="1"/>
</dbReference>
<keyword evidence="1" id="KW-0472">Membrane</keyword>
<name>A0A662Z696_9STAP</name>
<evidence type="ECO:0000313" key="2">
    <source>
        <dbReference type="EMBL" id="SEW14553.1"/>
    </source>
</evidence>
<reference evidence="2 3" key="1">
    <citation type="submission" date="2016-10" db="EMBL/GenBank/DDBJ databases">
        <authorList>
            <person name="Varghese N."/>
            <person name="Submissions S."/>
        </authorList>
    </citation>
    <scope>NUCLEOTIDE SEQUENCE [LARGE SCALE GENOMIC DNA]</scope>
    <source>
        <strain evidence="2 3">IBRC-M10081</strain>
    </source>
</reference>
<evidence type="ECO:0000313" key="3">
    <source>
        <dbReference type="Proteomes" id="UP000243605"/>
    </source>
</evidence>